<name>A0A099F796_9RHOB</name>
<feature type="signal peptide" evidence="1">
    <location>
        <begin position="1"/>
        <end position="22"/>
    </location>
</feature>
<protein>
    <submittedName>
        <fullName evidence="2">Uncharacterized protein</fullName>
    </submittedName>
</protein>
<dbReference type="EMBL" id="JRKS01000031">
    <property type="protein sequence ID" value="KGJ06550.1"/>
    <property type="molecule type" value="Genomic_DNA"/>
</dbReference>
<keyword evidence="3" id="KW-1185">Reference proteome</keyword>
<proteinExistence type="predicted"/>
<comment type="caution">
    <text evidence="2">The sequence shown here is derived from an EMBL/GenBank/DDBJ whole genome shotgun (WGS) entry which is preliminary data.</text>
</comment>
<evidence type="ECO:0000313" key="2">
    <source>
        <dbReference type="EMBL" id="KGJ06550.1"/>
    </source>
</evidence>
<dbReference type="OrthoDB" id="7363060at2"/>
<keyword evidence="1" id="KW-0732">Signal</keyword>
<dbReference type="AlphaFoldDB" id="A0A099F796"/>
<evidence type="ECO:0000256" key="1">
    <source>
        <dbReference type="SAM" id="SignalP"/>
    </source>
</evidence>
<reference evidence="2 3" key="2">
    <citation type="submission" date="2014-10" db="EMBL/GenBank/DDBJ databases">
        <title>Paracoccus sanguinis sp. nov., isolated from clinical specimens of New York State patients.</title>
        <authorList>
            <person name="Mingle L.A."/>
            <person name="Cole J.A."/>
            <person name="Lapierre P."/>
            <person name="Musser K.A."/>
        </authorList>
    </citation>
    <scope>NUCLEOTIDE SEQUENCE [LARGE SCALE GENOMIC DNA]</scope>
    <source>
        <strain evidence="2 3">HAMBI 3106</strain>
    </source>
</reference>
<gene>
    <name evidence="2" type="ORF">IC63_10375</name>
</gene>
<reference evidence="2 3" key="1">
    <citation type="submission" date="2014-09" db="EMBL/GenBank/DDBJ databases">
        <authorList>
            <person name="McGinnis J.M."/>
            <person name="Wolfgang W.J."/>
        </authorList>
    </citation>
    <scope>NUCLEOTIDE SEQUENCE [LARGE SCALE GENOMIC DNA]</scope>
    <source>
        <strain evidence="2 3">HAMBI 3106</strain>
    </source>
</reference>
<dbReference type="Proteomes" id="UP000029917">
    <property type="component" value="Unassembled WGS sequence"/>
</dbReference>
<organism evidence="2 3">
    <name type="scientific">Paracoccus sphaerophysae</name>
    <dbReference type="NCBI Taxonomy" id="690417"/>
    <lineage>
        <taxon>Bacteria</taxon>
        <taxon>Pseudomonadati</taxon>
        <taxon>Pseudomonadota</taxon>
        <taxon>Alphaproteobacteria</taxon>
        <taxon>Rhodobacterales</taxon>
        <taxon>Paracoccaceae</taxon>
        <taxon>Paracoccus</taxon>
    </lineage>
</organism>
<dbReference type="STRING" id="690417.IC63_10375"/>
<accession>A0A099F796</accession>
<evidence type="ECO:0000313" key="3">
    <source>
        <dbReference type="Proteomes" id="UP000029917"/>
    </source>
</evidence>
<feature type="chain" id="PRO_5001945840" evidence="1">
    <location>
        <begin position="23"/>
        <end position="180"/>
    </location>
</feature>
<sequence length="180" mass="19023">MIRLARGFAVAATVAAASAAQADDNAQVVLLAPCGHELSYLDSGSVWRRNAARDEGGGVVSQLTEVTGDFAHREIELVDCRAGEELFVTDVHVSNGMATLPRGTPFQDRMARLRAAGRLRDLGAAGTGFGDSGQQIGIPVDWRWNVNAACACEHFYPGSSGLPADIIPAPDQVHEVLNPT</sequence>